<organism evidence="2 3">
    <name type="scientific">Solitalea longa</name>
    <dbReference type="NCBI Taxonomy" id="2079460"/>
    <lineage>
        <taxon>Bacteria</taxon>
        <taxon>Pseudomonadati</taxon>
        <taxon>Bacteroidota</taxon>
        <taxon>Sphingobacteriia</taxon>
        <taxon>Sphingobacteriales</taxon>
        <taxon>Sphingobacteriaceae</taxon>
        <taxon>Solitalea</taxon>
    </lineage>
</organism>
<keyword evidence="3" id="KW-1185">Reference proteome</keyword>
<dbReference type="Pfam" id="PF18925">
    <property type="entry name" value="DUF5675"/>
    <property type="match status" value="1"/>
</dbReference>
<dbReference type="OrthoDB" id="707810at2"/>
<evidence type="ECO:0000259" key="1">
    <source>
        <dbReference type="Pfam" id="PF18925"/>
    </source>
</evidence>
<dbReference type="InterPro" id="IPR043732">
    <property type="entry name" value="DUF5675"/>
</dbReference>
<feature type="domain" description="DUF5675" evidence="1">
    <location>
        <begin position="28"/>
        <end position="139"/>
    </location>
</feature>
<evidence type="ECO:0000313" key="2">
    <source>
        <dbReference type="EMBL" id="POY35498.1"/>
    </source>
</evidence>
<sequence>MKFTLLTMILSVLLSTAGSSQNKFELIVERKLSSSNCTMGYLIADGEVICYSLELPWKDNLNNISCIPVGTYNGILRYDKTDKWRIQLENVPNRTGVQVHMGNYTKQTEGCILVGADAKVDNCSVLNSSTAYSKLKDAFYGTDNPNSTPNKKITITFK</sequence>
<accession>A0A2S4ZYQ5</accession>
<comment type="caution">
    <text evidence="2">The sequence shown here is derived from an EMBL/GenBank/DDBJ whole genome shotgun (WGS) entry which is preliminary data.</text>
</comment>
<gene>
    <name evidence="2" type="ORF">C3K47_15680</name>
</gene>
<dbReference type="RefSeq" id="WP_103790103.1">
    <property type="nucleotide sequence ID" value="NZ_PQVF01000011.1"/>
</dbReference>
<name>A0A2S4ZYQ5_9SPHI</name>
<reference evidence="2 3" key="1">
    <citation type="submission" date="2018-01" db="EMBL/GenBank/DDBJ databases">
        <authorList>
            <person name="Gaut B.S."/>
            <person name="Morton B.R."/>
            <person name="Clegg M.T."/>
            <person name="Duvall M.R."/>
        </authorList>
    </citation>
    <scope>NUCLEOTIDE SEQUENCE [LARGE SCALE GENOMIC DNA]</scope>
    <source>
        <strain evidence="2 3">HR-AV</strain>
    </source>
</reference>
<proteinExistence type="predicted"/>
<dbReference type="Proteomes" id="UP000236893">
    <property type="component" value="Unassembled WGS sequence"/>
</dbReference>
<evidence type="ECO:0000313" key="3">
    <source>
        <dbReference type="Proteomes" id="UP000236893"/>
    </source>
</evidence>
<protein>
    <recommendedName>
        <fullName evidence="1">DUF5675 domain-containing protein</fullName>
    </recommendedName>
</protein>
<dbReference type="EMBL" id="PQVF01000011">
    <property type="protein sequence ID" value="POY35498.1"/>
    <property type="molecule type" value="Genomic_DNA"/>
</dbReference>
<dbReference type="AlphaFoldDB" id="A0A2S4ZYQ5"/>